<proteinExistence type="predicted"/>
<accession>A0AAJ4DLZ3</accession>
<dbReference type="AlphaFoldDB" id="A0AAJ4DLZ3"/>
<evidence type="ECO:0000313" key="3">
    <source>
        <dbReference type="Proteomes" id="UP000326061"/>
    </source>
</evidence>
<evidence type="ECO:0000313" key="2">
    <source>
        <dbReference type="EMBL" id="QFR42652.1"/>
    </source>
</evidence>
<evidence type="ECO:0000256" key="1">
    <source>
        <dbReference type="SAM" id="MobiDB-lite"/>
    </source>
</evidence>
<name>A0AAJ4DLZ3_9BACT</name>
<feature type="region of interest" description="Disordered" evidence="1">
    <location>
        <begin position="157"/>
        <end position="195"/>
    </location>
</feature>
<dbReference type="EMBL" id="CP041166">
    <property type="protein sequence ID" value="QFR42652.1"/>
    <property type="molecule type" value="Genomic_DNA"/>
</dbReference>
<dbReference type="Proteomes" id="UP000326061">
    <property type="component" value="Chromosome"/>
</dbReference>
<dbReference type="KEGG" id="suln:FJR47_01465"/>
<sequence>MKKMIIISLFATLLLAQNPRVYSSLGDGIYDNAPSIEKLKEIKEFSEFEDKIATHIKEVEKTKKDGFAIESGDSSVDKREYLRKLRELSKQDSYFARISQKKFKESMKQNNHELFTELVNSGMIDTKKYKKKILDYYDLNKNEIVLSGELKMLVESERSKQKSKADLKKSVKKQDKASQRIEHIKKRDKEKEQEREEMLEEELLQKKREIRQYQKKELINH</sequence>
<protein>
    <submittedName>
        <fullName evidence="2">Uncharacterized protein</fullName>
    </submittedName>
</protein>
<gene>
    <name evidence="2" type="ORF">FJR47_01465</name>
</gene>
<dbReference type="RefSeq" id="WP_152298718.1">
    <property type="nucleotide sequence ID" value="NZ_CP041166.1"/>
</dbReference>
<reference evidence="3" key="1">
    <citation type="submission" date="2019-06" db="EMBL/GenBank/DDBJ databases">
        <title>Sulfurimonas gotlandica sp. nov., a chemoautotrophic and psychrotolerant epsilonproteobacterium isolated from a pelagic redoxcline, and an emended description of the genus Sulfurimonas.</title>
        <authorList>
            <person name="Wang S."/>
            <person name="Jiang L."/>
            <person name="Shao Z."/>
        </authorList>
    </citation>
    <scope>NUCLEOTIDE SEQUENCE [LARGE SCALE GENOMIC DNA]</scope>
    <source>
        <strain evidence="3">1-1N</strain>
    </source>
</reference>
<keyword evidence="3" id="KW-1185">Reference proteome</keyword>
<organism evidence="2 3">
    <name type="scientific">Sulfurimonas xiamenensis</name>
    <dbReference type="NCBI Taxonomy" id="2590021"/>
    <lineage>
        <taxon>Bacteria</taxon>
        <taxon>Pseudomonadati</taxon>
        <taxon>Campylobacterota</taxon>
        <taxon>Epsilonproteobacteria</taxon>
        <taxon>Campylobacterales</taxon>
        <taxon>Sulfurimonadaceae</taxon>
        <taxon>Sulfurimonas</taxon>
    </lineage>
</organism>